<protein>
    <submittedName>
        <fullName evidence="3">Alpha/beta-hydrolase family protein</fullName>
    </submittedName>
</protein>
<gene>
    <name evidence="3" type="ORF">ACFFVD_17105</name>
</gene>
<dbReference type="RefSeq" id="WP_182632077.1">
    <property type="nucleotide sequence ID" value="NZ_JAALDM010000117.1"/>
</dbReference>
<keyword evidence="1" id="KW-0472">Membrane</keyword>
<comment type="caution">
    <text evidence="3">The sequence shown here is derived from an EMBL/GenBank/DDBJ whole genome shotgun (WGS) entry which is preliminary data.</text>
</comment>
<evidence type="ECO:0000259" key="2">
    <source>
        <dbReference type="Pfam" id="PF10081"/>
    </source>
</evidence>
<dbReference type="Pfam" id="PF10081">
    <property type="entry name" value="Abhydrolase_9"/>
    <property type="match status" value="1"/>
</dbReference>
<sequence>MVIRRAARILFFAVAGYTLLGALVAHLWWALDSGPLTSEPRLVLADRALTPAVRVYGDHPELDARDAARLTADALDDAGGFDRSVLVVTIPTGSGWVDADQVEAFEDWASGDVATVAMRYSSAPSAAVYALRPEVAAESAHALLAEVATRLRAVPVDDRPRLVVHGLSLGAQAGQFALDDPAIAALVDVALWQGRPGAAERSRPSGPCVVTAVNPDDPVAALGWDLLGEPARALRVLAALPGSDSESPGIGHRYRPVLPPAGCLSPGW</sequence>
<organism evidence="3 4">
    <name type="scientific">Dietzia aerolata</name>
    <dbReference type="NCBI Taxonomy" id="595984"/>
    <lineage>
        <taxon>Bacteria</taxon>
        <taxon>Bacillati</taxon>
        <taxon>Actinomycetota</taxon>
        <taxon>Actinomycetes</taxon>
        <taxon>Mycobacteriales</taxon>
        <taxon>Dietziaceae</taxon>
        <taxon>Dietzia</taxon>
    </lineage>
</organism>
<feature type="transmembrane region" description="Helical" evidence="1">
    <location>
        <begin position="9"/>
        <end position="31"/>
    </location>
</feature>
<reference evidence="3 4" key="1">
    <citation type="submission" date="2024-09" db="EMBL/GenBank/DDBJ databases">
        <authorList>
            <person name="Sun Q."/>
            <person name="Mori K."/>
        </authorList>
    </citation>
    <scope>NUCLEOTIDE SEQUENCE [LARGE SCALE GENOMIC DNA]</scope>
    <source>
        <strain evidence="3 4">CCM 7659</strain>
    </source>
</reference>
<keyword evidence="4" id="KW-1185">Reference proteome</keyword>
<dbReference type="InterPro" id="IPR027787">
    <property type="entry name" value="Alpha/beta-hydrolase_catalytic"/>
</dbReference>
<proteinExistence type="predicted"/>
<keyword evidence="1" id="KW-1133">Transmembrane helix</keyword>
<evidence type="ECO:0000256" key="1">
    <source>
        <dbReference type="SAM" id="Phobius"/>
    </source>
</evidence>
<dbReference type="EMBL" id="JBHMDY010000033">
    <property type="protein sequence ID" value="MFB9261498.1"/>
    <property type="molecule type" value="Genomic_DNA"/>
</dbReference>
<dbReference type="Proteomes" id="UP001589700">
    <property type="component" value="Unassembled WGS sequence"/>
</dbReference>
<accession>A0ABV5JWS1</accession>
<evidence type="ECO:0000313" key="3">
    <source>
        <dbReference type="EMBL" id="MFB9261498.1"/>
    </source>
</evidence>
<feature type="domain" description="Alpha/beta-hydrolase catalytic" evidence="2">
    <location>
        <begin position="54"/>
        <end position="199"/>
    </location>
</feature>
<name>A0ABV5JWS1_9ACTN</name>
<keyword evidence="1" id="KW-0812">Transmembrane</keyword>
<evidence type="ECO:0000313" key="4">
    <source>
        <dbReference type="Proteomes" id="UP001589700"/>
    </source>
</evidence>